<protein>
    <recommendedName>
        <fullName evidence="4">Lipoprotein LprG</fullName>
    </recommendedName>
</protein>
<evidence type="ECO:0008006" key="4">
    <source>
        <dbReference type="Google" id="ProtNLM"/>
    </source>
</evidence>
<dbReference type="SUPFAM" id="SSF89392">
    <property type="entry name" value="Prokaryotic lipoproteins and lipoprotein localization factors"/>
    <property type="match status" value="1"/>
</dbReference>
<accession>A0A4R2GW62</accession>
<evidence type="ECO:0000313" key="2">
    <source>
        <dbReference type="EMBL" id="TCO13505.1"/>
    </source>
</evidence>
<evidence type="ECO:0000313" key="3">
    <source>
        <dbReference type="Proteomes" id="UP000294508"/>
    </source>
</evidence>
<dbReference type="PROSITE" id="PS51257">
    <property type="entry name" value="PROKAR_LIPOPROTEIN"/>
    <property type="match status" value="1"/>
</dbReference>
<reference evidence="2 3" key="1">
    <citation type="journal article" date="2015" name="Stand. Genomic Sci.">
        <title>Genomic Encyclopedia of Bacterial and Archaeal Type Strains, Phase III: the genomes of soil and plant-associated and newly described type strains.</title>
        <authorList>
            <person name="Whitman W.B."/>
            <person name="Woyke T."/>
            <person name="Klenk H.P."/>
            <person name="Zhou Y."/>
            <person name="Lilburn T.G."/>
            <person name="Beck B.J."/>
            <person name="De Vos P."/>
            <person name="Vandamme P."/>
            <person name="Eisen J.A."/>
            <person name="Garrity G."/>
            <person name="Hugenholtz P."/>
            <person name="Kyrpides N.C."/>
        </authorList>
    </citation>
    <scope>NUCLEOTIDE SEQUENCE [LARGE SCALE GENOMIC DNA]</scope>
    <source>
        <strain evidence="2 3">VKM Ac-2572</strain>
    </source>
</reference>
<organism evidence="2 3">
    <name type="scientific">Kribbella steppae</name>
    <dbReference type="NCBI Taxonomy" id="2512223"/>
    <lineage>
        <taxon>Bacteria</taxon>
        <taxon>Bacillati</taxon>
        <taxon>Actinomycetota</taxon>
        <taxon>Actinomycetes</taxon>
        <taxon>Propionibacteriales</taxon>
        <taxon>Kribbellaceae</taxon>
        <taxon>Kribbella</taxon>
    </lineage>
</organism>
<feature type="chain" id="PRO_5020875151" description="Lipoprotein LprG" evidence="1">
    <location>
        <begin position="25"/>
        <end position="258"/>
    </location>
</feature>
<evidence type="ECO:0000256" key="1">
    <source>
        <dbReference type="SAM" id="SignalP"/>
    </source>
</evidence>
<name>A0A4R2GW62_9ACTN</name>
<dbReference type="Gene3D" id="2.50.20.20">
    <property type="match status" value="1"/>
</dbReference>
<proteinExistence type="predicted"/>
<dbReference type="Proteomes" id="UP000294508">
    <property type="component" value="Unassembled WGS sequence"/>
</dbReference>
<dbReference type="EMBL" id="SLWN01000026">
    <property type="protein sequence ID" value="TCO13505.1"/>
    <property type="molecule type" value="Genomic_DNA"/>
</dbReference>
<keyword evidence="3" id="KW-1185">Reference proteome</keyword>
<sequence>MRLSTRVAAAAAILPLLLGTAACGGEKPVSTAIKPAPVTTTAAPQQAAPVVYLNRKTFVPAMTAAQAKLKSWRLLGRMMINGSPVLTMSGLQTTRPAAMALVMKGSAIDGKTARVVMIKNTVYLSVPGVSPAGKFVKLAAGQTSELRDLVDTNDPTKNFEALGPALRGVTHTGSQQFSGEKLQVYEVTVDVAKLLKAQGKKVPAGAPRTATYVLWMDSAHRVRELTFEFAQVSVSMSLSDFDKPVSIKAPPASKIVRR</sequence>
<dbReference type="RefSeq" id="WP_132216838.1">
    <property type="nucleotide sequence ID" value="NZ_SLWN01000026.1"/>
</dbReference>
<dbReference type="InterPro" id="IPR029046">
    <property type="entry name" value="LolA/LolB/LppX"/>
</dbReference>
<dbReference type="AlphaFoldDB" id="A0A4R2GW62"/>
<feature type="signal peptide" evidence="1">
    <location>
        <begin position="1"/>
        <end position="24"/>
    </location>
</feature>
<dbReference type="OrthoDB" id="3781094at2"/>
<gene>
    <name evidence="2" type="ORF">EV652_12646</name>
</gene>
<comment type="caution">
    <text evidence="2">The sequence shown here is derived from an EMBL/GenBank/DDBJ whole genome shotgun (WGS) entry which is preliminary data.</text>
</comment>
<keyword evidence="1" id="KW-0732">Signal</keyword>